<dbReference type="Gene3D" id="1.10.630.10">
    <property type="entry name" value="Cytochrome P450"/>
    <property type="match status" value="1"/>
</dbReference>
<evidence type="ECO:0000256" key="1">
    <source>
        <dbReference type="ARBA" id="ARBA00010617"/>
    </source>
</evidence>
<keyword evidence="4" id="KW-0812">Transmembrane</keyword>
<gene>
    <name evidence="5" type="ORF">V1264_015244</name>
</gene>
<comment type="similarity">
    <text evidence="1 3">Belongs to the cytochrome P450 family.</text>
</comment>
<evidence type="ECO:0000256" key="4">
    <source>
        <dbReference type="SAM" id="Phobius"/>
    </source>
</evidence>
<dbReference type="GO" id="GO:0016705">
    <property type="term" value="F:oxidoreductase activity, acting on paired donors, with incorporation or reduction of molecular oxygen"/>
    <property type="evidence" value="ECO:0007669"/>
    <property type="project" value="InterPro"/>
</dbReference>
<dbReference type="EMBL" id="JBAMIC010000004">
    <property type="protein sequence ID" value="KAK7107297.1"/>
    <property type="molecule type" value="Genomic_DNA"/>
</dbReference>
<comment type="caution">
    <text evidence="5">The sequence shown here is derived from an EMBL/GenBank/DDBJ whole genome shotgun (WGS) entry which is preliminary data.</text>
</comment>
<organism evidence="5 6">
    <name type="scientific">Littorina saxatilis</name>
    <dbReference type="NCBI Taxonomy" id="31220"/>
    <lineage>
        <taxon>Eukaryota</taxon>
        <taxon>Metazoa</taxon>
        <taxon>Spiralia</taxon>
        <taxon>Lophotrochozoa</taxon>
        <taxon>Mollusca</taxon>
        <taxon>Gastropoda</taxon>
        <taxon>Caenogastropoda</taxon>
        <taxon>Littorinimorpha</taxon>
        <taxon>Littorinoidea</taxon>
        <taxon>Littorinidae</taxon>
        <taxon>Littorina</taxon>
    </lineage>
</organism>
<dbReference type="SUPFAM" id="SSF48264">
    <property type="entry name" value="Cytochrome P450"/>
    <property type="match status" value="1"/>
</dbReference>
<proteinExistence type="inferred from homology"/>
<evidence type="ECO:0008006" key="7">
    <source>
        <dbReference type="Google" id="ProtNLM"/>
    </source>
</evidence>
<evidence type="ECO:0000313" key="6">
    <source>
        <dbReference type="Proteomes" id="UP001374579"/>
    </source>
</evidence>
<accession>A0AAN9GG98</accession>
<sequence>MVLGWSSISPMAQAAVVVVVTTVVVQCIRWLLSYRTYFKFFMNLPGETDFSWVWGNLHKFRHLNTTQRIEYFSKLTIRHPKFYRVWIGPFRAGISLNHPDSVRDLLKTSEPKPPQYRFALPWLGDGLLISEGATWARSRRLLTPAFHFDILKPYVEVGNRASDIMLSKVTKYADEKKSIEMFSNISLCTLDTIQRCAMSYTDDIQAQGESHPYVQAVTELTELWTLRGRNPLVYNDVIYGMTKNGRRFKEQCDFVHSISERVIRERQQSLERDGPPKKRYLDFLDILLTARDDTGKGLTPLEIRNEVDTFMFEGHDTTASAVSWILYSLCEHPEYQHKVQQEIDTVLQGRDSDDIQWGDLTKMDYLTMVIKEGMRLHCPVPFISRRLTKPMTVEGVTLPIGTSCTINIMNVHHNSLVWPDPWTFRPDRFHPDHMKDKDSFAFIPFSAGPRNCIGQHFAMNEEKVMLSRLLRRYTFSMDPKYPVERKMAAIMRTESGMRMFATPRTPTC</sequence>
<dbReference type="InterPro" id="IPR036396">
    <property type="entry name" value="Cyt_P450_sf"/>
</dbReference>
<dbReference type="PRINTS" id="PR00463">
    <property type="entry name" value="EP450I"/>
</dbReference>
<dbReference type="GO" id="GO:0020037">
    <property type="term" value="F:heme binding"/>
    <property type="evidence" value="ECO:0007669"/>
    <property type="project" value="InterPro"/>
</dbReference>
<dbReference type="Proteomes" id="UP001374579">
    <property type="component" value="Unassembled WGS sequence"/>
</dbReference>
<dbReference type="InterPro" id="IPR002401">
    <property type="entry name" value="Cyt_P450_E_grp-I"/>
</dbReference>
<protein>
    <recommendedName>
        <fullName evidence="7">Cytochrome P450</fullName>
    </recommendedName>
</protein>
<dbReference type="Pfam" id="PF00067">
    <property type="entry name" value="p450"/>
    <property type="match status" value="1"/>
</dbReference>
<dbReference type="PANTHER" id="PTHR24291:SF201">
    <property type="entry name" value="CYTOCHROME P450, FAMILY 4, SUBFAMILY B, POLYPEPTIDE 7"/>
    <property type="match status" value="1"/>
</dbReference>
<dbReference type="InterPro" id="IPR001128">
    <property type="entry name" value="Cyt_P450"/>
</dbReference>
<keyword evidence="4" id="KW-1133">Transmembrane helix</keyword>
<keyword evidence="3" id="KW-0503">Monooxygenase</keyword>
<dbReference type="PRINTS" id="PR00385">
    <property type="entry name" value="P450"/>
</dbReference>
<keyword evidence="6" id="KW-1185">Reference proteome</keyword>
<evidence type="ECO:0000313" key="5">
    <source>
        <dbReference type="EMBL" id="KAK7107297.1"/>
    </source>
</evidence>
<keyword evidence="3" id="KW-0560">Oxidoreductase</keyword>
<reference evidence="5 6" key="1">
    <citation type="submission" date="2024-02" db="EMBL/GenBank/DDBJ databases">
        <title>Chromosome-scale genome assembly of the rough periwinkle Littorina saxatilis.</title>
        <authorList>
            <person name="De Jode A."/>
            <person name="Faria R."/>
            <person name="Formenti G."/>
            <person name="Sims Y."/>
            <person name="Smith T.P."/>
            <person name="Tracey A."/>
            <person name="Wood J.M.D."/>
            <person name="Zagrodzka Z.B."/>
            <person name="Johannesson K."/>
            <person name="Butlin R.K."/>
            <person name="Leder E.H."/>
        </authorList>
    </citation>
    <scope>NUCLEOTIDE SEQUENCE [LARGE SCALE GENOMIC DNA]</scope>
    <source>
        <strain evidence="5">Snail1</strain>
        <tissue evidence="5">Muscle</tissue>
    </source>
</reference>
<evidence type="ECO:0000256" key="3">
    <source>
        <dbReference type="RuleBase" id="RU000461"/>
    </source>
</evidence>
<dbReference type="InterPro" id="IPR017972">
    <property type="entry name" value="Cyt_P450_CS"/>
</dbReference>
<comment type="cofactor">
    <cofactor evidence="2">
        <name>heme</name>
        <dbReference type="ChEBI" id="CHEBI:30413"/>
    </cofactor>
</comment>
<dbReference type="GO" id="GO:0004497">
    <property type="term" value="F:monooxygenase activity"/>
    <property type="evidence" value="ECO:0007669"/>
    <property type="project" value="UniProtKB-KW"/>
</dbReference>
<feature type="binding site" description="axial binding residue" evidence="2">
    <location>
        <position position="452"/>
    </location>
    <ligand>
        <name>heme</name>
        <dbReference type="ChEBI" id="CHEBI:30413"/>
    </ligand>
    <ligandPart>
        <name>Fe</name>
        <dbReference type="ChEBI" id="CHEBI:18248"/>
    </ligandPart>
</feature>
<evidence type="ECO:0000256" key="2">
    <source>
        <dbReference type="PIRSR" id="PIRSR602401-1"/>
    </source>
</evidence>
<dbReference type="PANTHER" id="PTHR24291">
    <property type="entry name" value="CYTOCHROME P450 FAMILY 4"/>
    <property type="match status" value="1"/>
</dbReference>
<keyword evidence="2 3" id="KW-0479">Metal-binding</keyword>
<keyword evidence="2 3" id="KW-0408">Iron</keyword>
<dbReference type="AlphaFoldDB" id="A0AAN9GG98"/>
<feature type="transmembrane region" description="Helical" evidence="4">
    <location>
        <begin position="12"/>
        <end position="32"/>
    </location>
</feature>
<dbReference type="GO" id="GO:0005506">
    <property type="term" value="F:iron ion binding"/>
    <property type="evidence" value="ECO:0007669"/>
    <property type="project" value="InterPro"/>
</dbReference>
<dbReference type="CDD" id="cd20659">
    <property type="entry name" value="CYP4B_4F-like"/>
    <property type="match status" value="1"/>
</dbReference>
<dbReference type="PROSITE" id="PS00086">
    <property type="entry name" value="CYTOCHROME_P450"/>
    <property type="match status" value="1"/>
</dbReference>
<keyword evidence="4" id="KW-0472">Membrane</keyword>
<keyword evidence="2 3" id="KW-0349">Heme</keyword>
<dbReference type="InterPro" id="IPR050196">
    <property type="entry name" value="Cytochrome_P450_Monoox"/>
</dbReference>
<name>A0AAN9GG98_9CAEN</name>